<dbReference type="PANTHER" id="PTHR48228:SF7">
    <property type="entry name" value="FATTY ACYL-COA TRANSFERASE RV3272-RELATED"/>
    <property type="match status" value="1"/>
</dbReference>
<accession>A0A0X3TPB3</accession>
<dbReference type="GO" id="GO:0003824">
    <property type="term" value="F:catalytic activity"/>
    <property type="evidence" value="ECO:0007669"/>
    <property type="project" value="InterPro"/>
</dbReference>
<dbReference type="EMBL" id="LQBQ01000034">
    <property type="protein sequence ID" value="KUJ76881.1"/>
    <property type="molecule type" value="Genomic_DNA"/>
</dbReference>
<proteinExistence type="predicted"/>
<feature type="transmembrane region" description="Helical" evidence="1">
    <location>
        <begin position="157"/>
        <end position="179"/>
    </location>
</feature>
<dbReference type="InterPro" id="IPR044855">
    <property type="entry name" value="CoA-Trfase_III_dom3_sf"/>
</dbReference>
<dbReference type="RefSeq" id="WP_068347733.1">
    <property type="nucleotide sequence ID" value="NZ_LQBQ01000034.1"/>
</dbReference>
<name>A0A0X3TPB3_9RHOB</name>
<evidence type="ECO:0000256" key="1">
    <source>
        <dbReference type="SAM" id="Phobius"/>
    </source>
</evidence>
<dbReference type="InterPro" id="IPR050509">
    <property type="entry name" value="CoA-transferase_III"/>
</dbReference>
<dbReference type="OrthoDB" id="7208981at2"/>
<dbReference type="Gene3D" id="3.30.1540.10">
    <property type="entry name" value="formyl-coa transferase, domain 3"/>
    <property type="match status" value="1"/>
</dbReference>
<evidence type="ECO:0000313" key="2">
    <source>
        <dbReference type="EMBL" id="KUJ76881.1"/>
    </source>
</evidence>
<evidence type="ECO:0000313" key="3">
    <source>
        <dbReference type="Proteomes" id="UP000053791"/>
    </source>
</evidence>
<protein>
    <submittedName>
        <fullName evidence="2">Cag pathogenicity island protein Cag17</fullName>
    </submittedName>
</protein>
<dbReference type="Pfam" id="PF02515">
    <property type="entry name" value="CoA_transf_3"/>
    <property type="match status" value="2"/>
</dbReference>
<keyword evidence="1" id="KW-1133">Transmembrane helix</keyword>
<keyword evidence="1" id="KW-0812">Transmembrane</keyword>
<dbReference type="STRING" id="1685379.AVO45_10330"/>
<dbReference type="AlphaFoldDB" id="A0A0X3TPB3"/>
<sequence length="826" mass="90046">MQNRPLSHIRVVDFGHYLAGPLVGMMLADLGAEVIRIDPPGGPRWQDPAFDMLSRGKRALTLDLKTDEGRDTALDLVCRADVVIDNFRPGVMKRLGLGPDALRQANADIVSLSLPGFASTDPDLAGIAAWEAVIAARTGQFTDMGLNRQLMGINPSFTPLGLASAYGAAFGAMAVLFALTARSQMGGDHIEVPLASALLEGLVYNCEQIENYPDRYKSPRELELERREHKGLPNNLSFAELSEFLDPFYRTYTCADGRGFYIVSCSIVNHPQRVLEVLGLGDLLKDLPDFDVYVDQADWPGDWALRSYPVGSGDRKRLSDAMKAAFLTRPSHEWETLFGAAKAPATAQRSTAEWLADPHALASGLVIELDDPRHGRMHQMGNVAWLADDQRAMEKNAGPESDDFRDELDGVLAEPPRRPKSGDGKGMWLDGLKVLDLTNVIAGPTIGSTLSRFGAQVTLVQPVRPSVDPWNAVVFGLHAQRGKESVLLDLRSEQGQGALRRMLAEVDVVTMNGTDQQRQALGLTEAQLKEINPRLILVQLDAWGGPRRGAKSDHLGYDDLAQAATGVMTRFGGGPKTPEEHAHFGTIDALTGHCACVALGAALERLRVTGKGGIARASLAAAGEMIQAQFMYDFEGRSAFDEPSGRSVQGWGPFYRCYMAEEGWMFFAAPTEREAALKRVPDLADLIGKDDTELEDALVERFAHRPVADWVRAFAGGSVGITPLGSLHGTRDEGLQRESEGKIDISQATFRTVRHDQHPMGRWVDLVAPNAVRPEKAKITIPGPAPKYGQDTRAILTRLGYADDEIGRMIESGAAAESWSDKYLPE</sequence>
<keyword evidence="3" id="KW-1185">Reference proteome</keyword>
<dbReference type="SUPFAM" id="SSF89796">
    <property type="entry name" value="CoA-transferase family III (CaiB/BaiF)"/>
    <property type="match status" value="2"/>
</dbReference>
<dbReference type="Gene3D" id="3.40.50.10540">
    <property type="entry name" value="Crotonobetainyl-coa:carnitine coa-transferase, domain 1"/>
    <property type="match status" value="2"/>
</dbReference>
<reference evidence="3" key="1">
    <citation type="submission" date="2015-12" db="EMBL/GenBank/DDBJ databases">
        <authorList>
            <person name="Zhang G."/>
            <person name="Stingl U."/>
        </authorList>
    </citation>
    <scope>NUCLEOTIDE SEQUENCE [LARGE SCALE GENOMIC DNA]</scope>
    <source>
        <strain evidence="3">ZGT118</strain>
    </source>
</reference>
<dbReference type="InterPro" id="IPR023606">
    <property type="entry name" value="CoA-Trfase_III_dom_1_sf"/>
</dbReference>
<dbReference type="InterPro" id="IPR003673">
    <property type="entry name" value="CoA-Trfase_fam_III"/>
</dbReference>
<organism evidence="2 3">
    <name type="scientific">Ruegeria marisrubri</name>
    <dbReference type="NCBI Taxonomy" id="1685379"/>
    <lineage>
        <taxon>Bacteria</taxon>
        <taxon>Pseudomonadati</taxon>
        <taxon>Pseudomonadota</taxon>
        <taxon>Alphaproteobacteria</taxon>
        <taxon>Rhodobacterales</taxon>
        <taxon>Roseobacteraceae</taxon>
        <taxon>Ruegeria</taxon>
    </lineage>
</organism>
<keyword evidence="1" id="KW-0472">Membrane</keyword>
<comment type="caution">
    <text evidence="2">The sequence shown here is derived from an EMBL/GenBank/DDBJ whole genome shotgun (WGS) entry which is preliminary data.</text>
</comment>
<dbReference type="Proteomes" id="UP000053791">
    <property type="component" value="Unassembled WGS sequence"/>
</dbReference>
<gene>
    <name evidence="2" type="ORF">AVO45_10330</name>
</gene>
<dbReference type="PANTHER" id="PTHR48228">
    <property type="entry name" value="SUCCINYL-COA--D-CITRAMALATE COA-TRANSFERASE"/>
    <property type="match status" value="1"/>
</dbReference>